<dbReference type="InterPro" id="IPR011053">
    <property type="entry name" value="Single_hybrid_motif"/>
</dbReference>
<keyword evidence="4" id="KW-0472">Membrane</keyword>
<feature type="compositionally biased region" description="Basic and acidic residues" evidence="3">
    <location>
        <begin position="124"/>
        <end position="133"/>
    </location>
</feature>
<evidence type="ECO:0000256" key="1">
    <source>
        <dbReference type="ARBA" id="ARBA00004196"/>
    </source>
</evidence>
<dbReference type="InterPro" id="IPR050465">
    <property type="entry name" value="UPF0194_transport"/>
</dbReference>
<dbReference type="Proteomes" id="UP000199200">
    <property type="component" value="Unassembled WGS sequence"/>
</dbReference>
<protein>
    <submittedName>
        <fullName evidence="5">HlyD family secretion protein</fullName>
    </submittedName>
</protein>
<reference evidence="6" key="1">
    <citation type="submission" date="2016-10" db="EMBL/GenBank/DDBJ databases">
        <authorList>
            <person name="Varghese N."/>
            <person name="Submissions S."/>
        </authorList>
    </citation>
    <scope>NUCLEOTIDE SEQUENCE [LARGE SCALE GENOMIC DNA]</scope>
    <source>
        <strain evidence="6">CGMCC 1.6763</strain>
    </source>
</reference>
<sequence>MNKLGNIAVAVAVTAFIATNLMLLYGQKSLIPKYVYAPETERMVAADYAEKLAKEAFVVPDMVYTAYVDKEATVEEWLVQEGEQVTAGQPIAKLDAGRMEGQRSVWQSEQNALQAQERELESTLSQLERERRSSQSGSRSNSNTNERFGNSGSSVDNDSPIVDLSVDVNVDVPQEGAYAHAITAVENQLADIRRQLTVVEAQLEQSGESPSLLSPVEGTVAQVHRQGEQLAVDVYSSERTILTYASGEEWQDIQQGDRVFIQAPGLDAAIEGSVYSIAEVEAPESKWLDTYRSLDNRDVSNPLAYYEVRVLPNEDVSTLPFANNVNAVVYTQEAFDAVAVKTDALTGKYRDEAIVTVIDGDGYAVSVPVITPFDWKGQSVITDNLYAGDFVITGPIYDRNISPPATILPMPFEWPSKEEWKAHDWRDYTRYILFR</sequence>
<comment type="subcellular location">
    <subcellularLocation>
        <location evidence="1">Cell envelope</location>
    </subcellularLocation>
</comment>
<evidence type="ECO:0000313" key="6">
    <source>
        <dbReference type="Proteomes" id="UP000199200"/>
    </source>
</evidence>
<keyword evidence="6" id="KW-1185">Reference proteome</keyword>
<evidence type="ECO:0000256" key="2">
    <source>
        <dbReference type="ARBA" id="ARBA00023054"/>
    </source>
</evidence>
<evidence type="ECO:0000256" key="4">
    <source>
        <dbReference type="SAM" id="Phobius"/>
    </source>
</evidence>
<evidence type="ECO:0000256" key="3">
    <source>
        <dbReference type="SAM" id="MobiDB-lite"/>
    </source>
</evidence>
<organism evidence="5 6">
    <name type="scientific">Bhargavaea ginsengi</name>
    <dbReference type="NCBI Taxonomy" id="426757"/>
    <lineage>
        <taxon>Bacteria</taxon>
        <taxon>Bacillati</taxon>
        <taxon>Bacillota</taxon>
        <taxon>Bacilli</taxon>
        <taxon>Bacillales</taxon>
        <taxon>Caryophanaceae</taxon>
        <taxon>Bhargavaea</taxon>
    </lineage>
</organism>
<dbReference type="PANTHER" id="PTHR32347">
    <property type="entry name" value="EFFLUX SYSTEM COMPONENT YKNX-RELATED"/>
    <property type="match status" value="1"/>
</dbReference>
<dbReference type="PANTHER" id="PTHR32347:SF23">
    <property type="entry name" value="BLL5650 PROTEIN"/>
    <property type="match status" value="1"/>
</dbReference>
<feature type="transmembrane region" description="Helical" evidence="4">
    <location>
        <begin position="6"/>
        <end position="25"/>
    </location>
</feature>
<dbReference type="SUPFAM" id="SSF51230">
    <property type="entry name" value="Single hybrid motif"/>
    <property type="match status" value="1"/>
</dbReference>
<keyword evidence="4" id="KW-1133">Transmembrane helix</keyword>
<name>A0A1H7ARM5_9BACL</name>
<feature type="compositionally biased region" description="Low complexity" evidence="3">
    <location>
        <begin position="134"/>
        <end position="145"/>
    </location>
</feature>
<proteinExistence type="predicted"/>
<keyword evidence="2" id="KW-0175">Coiled coil</keyword>
<gene>
    <name evidence="5" type="ORF">SAMN04488127_2368</name>
</gene>
<feature type="region of interest" description="Disordered" evidence="3">
    <location>
        <begin position="124"/>
        <end position="160"/>
    </location>
</feature>
<dbReference type="GO" id="GO:0030313">
    <property type="term" value="C:cell envelope"/>
    <property type="evidence" value="ECO:0007669"/>
    <property type="project" value="UniProtKB-SubCell"/>
</dbReference>
<dbReference type="EMBL" id="FNZF01000004">
    <property type="protein sequence ID" value="SEJ63665.1"/>
    <property type="molecule type" value="Genomic_DNA"/>
</dbReference>
<dbReference type="OrthoDB" id="2446145at2"/>
<dbReference type="AlphaFoldDB" id="A0A1H7ARM5"/>
<dbReference type="Gene3D" id="2.40.50.100">
    <property type="match status" value="1"/>
</dbReference>
<dbReference type="RefSeq" id="WP_092054443.1">
    <property type="nucleotide sequence ID" value="NZ_FNZF01000004.1"/>
</dbReference>
<keyword evidence="4" id="KW-0812">Transmembrane</keyword>
<accession>A0A1H7ARM5</accession>
<evidence type="ECO:0000313" key="5">
    <source>
        <dbReference type="EMBL" id="SEJ63665.1"/>
    </source>
</evidence>
<dbReference type="STRING" id="426757.SAMN04488127_2368"/>
<feature type="compositionally biased region" description="Polar residues" evidence="3">
    <location>
        <begin position="146"/>
        <end position="157"/>
    </location>
</feature>